<reference evidence="1" key="1">
    <citation type="submission" date="2021-06" db="EMBL/GenBank/DDBJ databases">
        <authorList>
            <person name="Kallberg Y."/>
            <person name="Tangrot J."/>
            <person name="Rosling A."/>
        </authorList>
    </citation>
    <scope>NUCLEOTIDE SEQUENCE</scope>
    <source>
        <strain evidence="1">CL356</strain>
    </source>
</reference>
<organism evidence="1 2">
    <name type="scientific">Acaulospora colombiana</name>
    <dbReference type="NCBI Taxonomy" id="27376"/>
    <lineage>
        <taxon>Eukaryota</taxon>
        <taxon>Fungi</taxon>
        <taxon>Fungi incertae sedis</taxon>
        <taxon>Mucoromycota</taxon>
        <taxon>Glomeromycotina</taxon>
        <taxon>Glomeromycetes</taxon>
        <taxon>Diversisporales</taxon>
        <taxon>Acaulosporaceae</taxon>
        <taxon>Acaulospora</taxon>
    </lineage>
</organism>
<dbReference type="EMBL" id="CAJVPT010072823">
    <property type="protein sequence ID" value="CAG8782256.1"/>
    <property type="molecule type" value="Genomic_DNA"/>
</dbReference>
<accession>A0ACA9R934</accession>
<evidence type="ECO:0000313" key="1">
    <source>
        <dbReference type="EMBL" id="CAG8782256.1"/>
    </source>
</evidence>
<gene>
    <name evidence="1" type="ORF">ACOLOM_LOCUS14371</name>
</gene>
<protein>
    <submittedName>
        <fullName evidence="1">16721_t:CDS:1</fullName>
    </submittedName>
</protein>
<sequence length="56" mass="6219">CDGDYNEADAALGNRRIASKAIVKYDNASERYPPSRHSDASNERRKGDLTDRVHVG</sequence>
<name>A0ACA9R934_9GLOM</name>
<feature type="non-terminal residue" evidence="1">
    <location>
        <position position="1"/>
    </location>
</feature>
<evidence type="ECO:0000313" key="2">
    <source>
        <dbReference type="Proteomes" id="UP000789525"/>
    </source>
</evidence>
<keyword evidence="2" id="KW-1185">Reference proteome</keyword>
<proteinExistence type="predicted"/>
<dbReference type="Proteomes" id="UP000789525">
    <property type="component" value="Unassembled WGS sequence"/>
</dbReference>
<comment type="caution">
    <text evidence="1">The sequence shown here is derived from an EMBL/GenBank/DDBJ whole genome shotgun (WGS) entry which is preliminary data.</text>
</comment>